<protein>
    <recommendedName>
        <fullName evidence="2">HTH cro/C1-type domain-containing protein</fullName>
    </recommendedName>
</protein>
<reference evidence="3" key="2">
    <citation type="submission" date="2020-09" db="EMBL/GenBank/DDBJ databases">
        <authorList>
            <person name="Sun Q."/>
            <person name="Zhou Y."/>
        </authorList>
    </citation>
    <scope>NUCLEOTIDE SEQUENCE</scope>
    <source>
        <strain evidence="3">CGMCC 1.12698</strain>
    </source>
</reference>
<dbReference type="InterPro" id="IPR001387">
    <property type="entry name" value="Cro/C1-type_HTH"/>
</dbReference>
<dbReference type="Gene3D" id="1.25.40.10">
    <property type="entry name" value="Tetratricopeptide repeat domain"/>
    <property type="match status" value="1"/>
</dbReference>
<dbReference type="Pfam" id="PF13181">
    <property type="entry name" value="TPR_8"/>
    <property type="match status" value="1"/>
</dbReference>
<evidence type="ECO:0000259" key="2">
    <source>
        <dbReference type="PROSITE" id="PS50943"/>
    </source>
</evidence>
<dbReference type="Proteomes" id="UP000605259">
    <property type="component" value="Unassembled WGS sequence"/>
</dbReference>
<dbReference type="InterPro" id="IPR011990">
    <property type="entry name" value="TPR-like_helical_dom_sf"/>
</dbReference>
<sequence>MILGHVIKRERKKQNLKQSHLAAGVCSPSHLSKIENNETSPSDEVVAQLFQKLGIKMDAIPELSQPSIEEKLLPELLTIYREVTENRNKEYIQEKIGYLFDNRLLYTKKEIFYMYNLVMLRLLLSTSSHLQKVHFYLQPLLDDRDSLDAYQSFLLCKIEGMYAFHLKKYKQAKVNFDAAYKLSYRLRDGWELADFYYMYALIHVVNEQNASSIEYSQKALHFYIGNFQFERVIECYTLQGIAYKRIKKCEESMQVYRKIESIIERFNLKEYERVLFQNIGCLYVALGDFQKAIMYYKRSLARKTELEEKLLSIFSIVRSYSRLHDGKSVREWIKKGLDLLEGRTEPIIYMHHLLFYREIYSEEMHLQVKQLTSIVQYFSEIEDYRHAYKYSMKIGELLMNRKKYKDASHFYKLAMEYNHIYRGVRYWEDI</sequence>
<proteinExistence type="predicted"/>
<dbReference type="InterPro" id="IPR019734">
    <property type="entry name" value="TPR_rpt"/>
</dbReference>
<dbReference type="SUPFAM" id="SSF47413">
    <property type="entry name" value="lambda repressor-like DNA-binding domains"/>
    <property type="match status" value="1"/>
</dbReference>
<organism evidence="3 4">
    <name type="scientific">Priestia taiwanensis</name>
    <dbReference type="NCBI Taxonomy" id="1347902"/>
    <lineage>
        <taxon>Bacteria</taxon>
        <taxon>Bacillati</taxon>
        <taxon>Bacillota</taxon>
        <taxon>Bacilli</taxon>
        <taxon>Bacillales</taxon>
        <taxon>Bacillaceae</taxon>
        <taxon>Priestia</taxon>
    </lineage>
</organism>
<evidence type="ECO:0000313" key="3">
    <source>
        <dbReference type="EMBL" id="GGE79428.1"/>
    </source>
</evidence>
<dbReference type="Gene3D" id="1.10.260.40">
    <property type="entry name" value="lambda repressor-like DNA-binding domains"/>
    <property type="match status" value="1"/>
</dbReference>
<keyword evidence="1" id="KW-0802">TPR repeat</keyword>
<comment type="caution">
    <text evidence="3">The sequence shown here is derived from an EMBL/GenBank/DDBJ whole genome shotgun (WGS) entry which is preliminary data.</text>
</comment>
<dbReference type="EMBL" id="BMFK01000003">
    <property type="protein sequence ID" value="GGE79428.1"/>
    <property type="molecule type" value="Genomic_DNA"/>
</dbReference>
<keyword evidence="4" id="KW-1185">Reference proteome</keyword>
<dbReference type="GO" id="GO:0003677">
    <property type="term" value="F:DNA binding"/>
    <property type="evidence" value="ECO:0007669"/>
    <property type="project" value="InterPro"/>
</dbReference>
<dbReference type="SUPFAM" id="SSF48452">
    <property type="entry name" value="TPR-like"/>
    <property type="match status" value="1"/>
</dbReference>
<feature type="repeat" description="TPR" evidence="1">
    <location>
        <begin position="273"/>
        <end position="306"/>
    </location>
</feature>
<name>A0A917ETL2_9BACI</name>
<reference evidence="3" key="1">
    <citation type="journal article" date="2014" name="Int. J. Syst. Evol. Microbiol.">
        <title>Complete genome sequence of Corynebacterium casei LMG S-19264T (=DSM 44701T), isolated from a smear-ripened cheese.</title>
        <authorList>
            <consortium name="US DOE Joint Genome Institute (JGI-PGF)"/>
            <person name="Walter F."/>
            <person name="Albersmeier A."/>
            <person name="Kalinowski J."/>
            <person name="Ruckert C."/>
        </authorList>
    </citation>
    <scope>NUCLEOTIDE SEQUENCE</scope>
    <source>
        <strain evidence="3">CGMCC 1.12698</strain>
    </source>
</reference>
<feature type="domain" description="HTH cro/C1-type" evidence="2">
    <location>
        <begin position="7"/>
        <end position="60"/>
    </location>
</feature>
<dbReference type="RefSeq" id="WP_188389428.1">
    <property type="nucleotide sequence ID" value="NZ_BMFK01000003.1"/>
</dbReference>
<dbReference type="Pfam" id="PF01381">
    <property type="entry name" value="HTH_3"/>
    <property type="match status" value="1"/>
</dbReference>
<dbReference type="CDD" id="cd00093">
    <property type="entry name" value="HTH_XRE"/>
    <property type="match status" value="1"/>
</dbReference>
<dbReference type="SMART" id="SM00530">
    <property type="entry name" value="HTH_XRE"/>
    <property type="match status" value="1"/>
</dbReference>
<dbReference type="AlphaFoldDB" id="A0A917ETL2"/>
<dbReference type="PROSITE" id="PS50943">
    <property type="entry name" value="HTH_CROC1"/>
    <property type="match status" value="1"/>
</dbReference>
<gene>
    <name evidence="3" type="ORF">GCM10007140_31280</name>
</gene>
<evidence type="ECO:0000313" key="4">
    <source>
        <dbReference type="Proteomes" id="UP000605259"/>
    </source>
</evidence>
<accession>A0A917ETL2</accession>
<evidence type="ECO:0000256" key="1">
    <source>
        <dbReference type="PROSITE-ProRule" id="PRU00339"/>
    </source>
</evidence>
<dbReference type="PROSITE" id="PS50005">
    <property type="entry name" value="TPR"/>
    <property type="match status" value="1"/>
</dbReference>
<dbReference type="SMART" id="SM00028">
    <property type="entry name" value="TPR"/>
    <property type="match status" value="4"/>
</dbReference>
<dbReference type="InterPro" id="IPR010982">
    <property type="entry name" value="Lambda_DNA-bd_dom_sf"/>
</dbReference>